<accession>A0A0B7B237</accession>
<dbReference type="AlphaFoldDB" id="A0A0B7B237"/>
<evidence type="ECO:0000313" key="1">
    <source>
        <dbReference type="EMBL" id="CEK86912.1"/>
    </source>
</evidence>
<dbReference type="EMBL" id="HACG01040047">
    <property type="protein sequence ID" value="CEK86912.1"/>
    <property type="molecule type" value="Transcribed_RNA"/>
</dbReference>
<organism evidence="1">
    <name type="scientific">Arion vulgaris</name>
    <dbReference type="NCBI Taxonomy" id="1028688"/>
    <lineage>
        <taxon>Eukaryota</taxon>
        <taxon>Metazoa</taxon>
        <taxon>Spiralia</taxon>
        <taxon>Lophotrochozoa</taxon>
        <taxon>Mollusca</taxon>
        <taxon>Gastropoda</taxon>
        <taxon>Heterobranchia</taxon>
        <taxon>Euthyneura</taxon>
        <taxon>Panpulmonata</taxon>
        <taxon>Eupulmonata</taxon>
        <taxon>Stylommatophora</taxon>
        <taxon>Helicina</taxon>
        <taxon>Arionoidea</taxon>
        <taxon>Arionidae</taxon>
        <taxon>Arion</taxon>
    </lineage>
</organism>
<gene>
    <name evidence="1" type="primary">ORF156288</name>
</gene>
<sequence length="49" mass="5654">MKCLSRVMGISRKEWVRKKDKKENGGYTSVLNFILFVKKIPGAISYFSV</sequence>
<name>A0A0B7B237_9EUPU</name>
<protein>
    <submittedName>
        <fullName evidence="1">Uncharacterized protein</fullName>
    </submittedName>
</protein>
<reference evidence="1" key="1">
    <citation type="submission" date="2014-12" db="EMBL/GenBank/DDBJ databases">
        <title>Insight into the proteome of Arion vulgaris.</title>
        <authorList>
            <person name="Aradska J."/>
            <person name="Bulat T."/>
            <person name="Smidak R."/>
            <person name="Sarate P."/>
            <person name="Gangsoo J."/>
            <person name="Sialana F."/>
            <person name="Bilban M."/>
            <person name="Lubec G."/>
        </authorList>
    </citation>
    <scope>NUCLEOTIDE SEQUENCE</scope>
    <source>
        <tissue evidence="1">Skin</tissue>
    </source>
</reference>
<proteinExistence type="predicted"/>